<dbReference type="EMBL" id="BJCL01000009">
    <property type="protein sequence ID" value="GCL64341.1"/>
    <property type="molecule type" value="Genomic_DNA"/>
</dbReference>
<accession>A0A480ASF1</accession>
<gene>
    <name evidence="1" type="ORF">AQPW35_34220</name>
</gene>
<keyword evidence="2" id="KW-1185">Reference proteome</keyword>
<evidence type="ECO:0000313" key="2">
    <source>
        <dbReference type="Proteomes" id="UP000301751"/>
    </source>
</evidence>
<comment type="caution">
    <text evidence="1">The sequence shown here is derived from an EMBL/GenBank/DDBJ whole genome shotgun (WGS) entry which is preliminary data.</text>
</comment>
<dbReference type="AlphaFoldDB" id="A0A480ASF1"/>
<protein>
    <submittedName>
        <fullName evidence="1">Uncharacterized protein</fullName>
    </submittedName>
</protein>
<proteinExistence type="predicted"/>
<dbReference type="RefSeq" id="WP_137734076.1">
    <property type="nucleotide sequence ID" value="NZ_BJCL01000009.1"/>
</dbReference>
<reference evidence="2" key="1">
    <citation type="submission" date="2019-03" db="EMBL/GenBank/DDBJ databases">
        <title>Aquabacterium pictum sp.nov., the first bacteriochlorophyll a-containing freshwater bacterium in the genus Aquabacterium of the class Betaproteobacteria.</title>
        <authorList>
            <person name="Hirose S."/>
            <person name="Tank M."/>
            <person name="Hara E."/>
            <person name="Tamaki H."/>
            <person name="Takaichi S."/>
            <person name="Haruta S."/>
            <person name="Hanada S."/>
        </authorList>
    </citation>
    <scope>NUCLEOTIDE SEQUENCE [LARGE SCALE GENOMIC DNA]</scope>
    <source>
        <strain evidence="2">W35</strain>
    </source>
</reference>
<evidence type="ECO:0000313" key="1">
    <source>
        <dbReference type="EMBL" id="GCL64341.1"/>
    </source>
</evidence>
<sequence length="81" mass="8558">MKPVQFPLNVKVSGIGGAYTTQTVGGQRASSTSSAAMAIERLVDKLTVALALQPGTLTARDLQAKGQRPTCSVWQITQREA</sequence>
<organism evidence="1 2">
    <name type="scientific">Pseudaquabacterium pictum</name>
    <dbReference type="NCBI Taxonomy" id="2315236"/>
    <lineage>
        <taxon>Bacteria</taxon>
        <taxon>Pseudomonadati</taxon>
        <taxon>Pseudomonadota</taxon>
        <taxon>Betaproteobacteria</taxon>
        <taxon>Burkholderiales</taxon>
        <taxon>Sphaerotilaceae</taxon>
        <taxon>Pseudaquabacterium</taxon>
    </lineage>
</organism>
<dbReference type="Proteomes" id="UP000301751">
    <property type="component" value="Unassembled WGS sequence"/>
</dbReference>
<name>A0A480ASF1_9BURK</name>